<dbReference type="GO" id="GO:0003677">
    <property type="term" value="F:DNA binding"/>
    <property type="evidence" value="ECO:0007669"/>
    <property type="project" value="TreeGrafter"/>
</dbReference>
<evidence type="ECO:0000313" key="10">
    <source>
        <dbReference type="Proteomes" id="UP000604046"/>
    </source>
</evidence>
<dbReference type="GO" id="GO:0071949">
    <property type="term" value="F:FAD binding"/>
    <property type="evidence" value="ECO:0007669"/>
    <property type="project" value="TreeGrafter"/>
</dbReference>
<dbReference type="GO" id="GO:0003904">
    <property type="term" value="F:deoxyribodipyrimidine photo-lyase activity"/>
    <property type="evidence" value="ECO:0007669"/>
    <property type="project" value="TreeGrafter"/>
</dbReference>
<dbReference type="PANTHER" id="PTHR11455">
    <property type="entry name" value="CRYPTOCHROME"/>
    <property type="match status" value="1"/>
</dbReference>
<dbReference type="InterPro" id="IPR036134">
    <property type="entry name" value="Crypto/Photolyase_FAD-like_sf"/>
</dbReference>
<accession>A0A812HWY3</accession>
<evidence type="ECO:0000256" key="5">
    <source>
        <dbReference type="PIRSR" id="PIRSR602081-1"/>
    </source>
</evidence>
<dbReference type="Pfam" id="PF03441">
    <property type="entry name" value="FAD_binding_7"/>
    <property type="match status" value="1"/>
</dbReference>
<gene>
    <name evidence="9" type="ORF">SNAT2548_LOCUS2140</name>
</gene>
<feature type="binding site" evidence="5">
    <location>
        <begin position="105"/>
        <end position="109"/>
    </location>
    <ligand>
        <name>FAD</name>
        <dbReference type="ChEBI" id="CHEBI:57692"/>
    </ligand>
</feature>
<dbReference type="Proteomes" id="UP000604046">
    <property type="component" value="Unassembled WGS sequence"/>
</dbReference>
<keyword evidence="10" id="KW-1185">Reference proteome</keyword>
<feature type="compositionally biased region" description="Pro residues" evidence="7">
    <location>
        <begin position="19"/>
        <end position="29"/>
    </location>
</feature>
<dbReference type="AlphaFoldDB" id="A0A812HWY3"/>
<evidence type="ECO:0000256" key="1">
    <source>
        <dbReference type="ARBA" id="ARBA00005862"/>
    </source>
</evidence>
<dbReference type="InterPro" id="IPR005101">
    <property type="entry name" value="Cryptochr/Photolyase_FAD-bd"/>
</dbReference>
<dbReference type="InterPro" id="IPR002081">
    <property type="entry name" value="Cryptochrome/DNA_photolyase_1"/>
</dbReference>
<comment type="similarity">
    <text evidence="1">Belongs to the DNA photolyase class-1 family.</text>
</comment>
<organism evidence="9 10">
    <name type="scientific">Symbiodinium natans</name>
    <dbReference type="NCBI Taxonomy" id="878477"/>
    <lineage>
        <taxon>Eukaryota</taxon>
        <taxon>Sar</taxon>
        <taxon>Alveolata</taxon>
        <taxon>Dinophyceae</taxon>
        <taxon>Suessiales</taxon>
        <taxon>Symbiodiniaceae</taxon>
        <taxon>Symbiodinium</taxon>
    </lineage>
</organism>
<dbReference type="Gene3D" id="1.10.579.10">
    <property type="entry name" value="DNA Cyclobutane Dipyrimidine Photolyase, subunit A, domain 3"/>
    <property type="match status" value="1"/>
</dbReference>
<feature type="region of interest" description="Disordered" evidence="7">
    <location>
        <begin position="1"/>
        <end position="29"/>
    </location>
</feature>
<dbReference type="PRINTS" id="PR00147">
    <property type="entry name" value="DNAPHOTLYASE"/>
</dbReference>
<feature type="site" description="Electron transfer via tryptophanyl radical" evidence="6">
    <location>
        <position position="242"/>
    </location>
</feature>
<reference evidence="9" key="1">
    <citation type="submission" date="2021-02" db="EMBL/GenBank/DDBJ databases">
        <authorList>
            <person name="Dougan E. K."/>
            <person name="Rhodes N."/>
            <person name="Thang M."/>
            <person name="Chan C."/>
        </authorList>
    </citation>
    <scope>NUCLEOTIDE SEQUENCE</scope>
</reference>
<feature type="site" description="Electron transfer via tryptophanyl radical" evidence="6">
    <location>
        <position position="189"/>
    </location>
</feature>
<keyword evidence="4" id="KW-0157">Chromophore</keyword>
<keyword evidence="3 5" id="KW-0274">FAD</keyword>
<dbReference type="EMBL" id="CAJNDS010000119">
    <property type="protein sequence ID" value="CAE6965153.1"/>
    <property type="molecule type" value="Genomic_DNA"/>
</dbReference>
<feature type="binding site" evidence="5">
    <location>
        <position position="92"/>
    </location>
    <ligand>
        <name>FAD</name>
        <dbReference type="ChEBI" id="CHEBI:57692"/>
    </ligand>
</feature>
<feature type="binding site" evidence="5">
    <location>
        <begin position="255"/>
        <end position="257"/>
    </location>
    <ligand>
        <name>FAD</name>
        <dbReference type="ChEBI" id="CHEBI:57692"/>
    </ligand>
</feature>
<comment type="caution">
    <text evidence="9">The sequence shown here is derived from an EMBL/GenBank/DDBJ whole genome shotgun (WGS) entry which is preliminary data.</text>
</comment>
<evidence type="ECO:0000259" key="8">
    <source>
        <dbReference type="Pfam" id="PF03441"/>
    </source>
</evidence>
<feature type="domain" description="Cryptochrome/DNA photolyase FAD-binding" evidence="8">
    <location>
        <begin position="145"/>
        <end position="326"/>
    </location>
</feature>
<dbReference type="PANTHER" id="PTHR11455:SF22">
    <property type="entry name" value="CRYPTOCHROME DASH"/>
    <property type="match status" value="1"/>
</dbReference>
<evidence type="ECO:0000256" key="2">
    <source>
        <dbReference type="ARBA" id="ARBA00022630"/>
    </source>
</evidence>
<dbReference type="Gene3D" id="1.25.40.80">
    <property type="match status" value="1"/>
</dbReference>
<dbReference type="GO" id="GO:0000719">
    <property type="term" value="P:photoreactive repair"/>
    <property type="evidence" value="ECO:0007669"/>
    <property type="project" value="TreeGrafter"/>
</dbReference>
<dbReference type="InterPro" id="IPR018394">
    <property type="entry name" value="DNA_photolyase_1_CS_C"/>
</dbReference>
<dbReference type="OrthoDB" id="435881at2759"/>
<name>A0A812HWY3_9DINO</name>
<dbReference type="SUPFAM" id="SSF48173">
    <property type="entry name" value="Cryptochrome/photolyase FAD-binding domain"/>
    <property type="match status" value="1"/>
</dbReference>
<evidence type="ECO:0000256" key="3">
    <source>
        <dbReference type="ARBA" id="ARBA00022827"/>
    </source>
</evidence>
<comment type="cofactor">
    <cofactor evidence="5">
        <name>FAD</name>
        <dbReference type="ChEBI" id="CHEBI:57692"/>
    </cofactor>
    <text evidence="5">Binds 1 FAD per subunit.</text>
</comment>
<proteinExistence type="inferred from homology"/>
<sequence>MDTDLCSQAEGRGQIRRPVPAPKRLPPLPKQSELETALGFLPTLQQLGYQDDEVAEAMQDDPRGVLPFRGGEDAALARLQKWMFDDDHLKDYFDIRNGMLGEGFSSKLSPWLATGCISPRRIWSEAQRYETERGITNKSTYWLVFELTWRDFFIYMALSQGRTDAKQKGACAACTSAFAVVLGSFRTPWRGSSDKLARWKEGKTGDPLVDANMRELSATGFMSNRGRQNVASFLIFDLGVDWRYGAAHFEEYLLDYDPCSNWGNWVARQDVRAVAQPWNQRVAGDGSDAHEVAAAGLTGQRVNKFNTKKQLSDYDPQREYVNHWLRGERGERKAVLRPNSEDRPWEGRRGLVGG</sequence>
<evidence type="ECO:0000256" key="6">
    <source>
        <dbReference type="PIRSR" id="PIRSR602081-2"/>
    </source>
</evidence>
<keyword evidence="2 5" id="KW-0285">Flavoprotein</keyword>
<protein>
    <recommendedName>
        <fullName evidence="8">Cryptochrome/DNA photolyase FAD-binding domain-containing protein</fullName>
    </recommendedName>
</protein>
<evidence type="ECO:0000256" key="7">
    <source>
        <dbReference type="SAM" id="MobiDB-lite"/>
    </source>
</evidence>
<dbReference type="PROSITE" id="PS00394">
    <property type="entry name" value="DNA_PHOTOLYASES_1_1"/>
    <property type="match status" value="1"/>
</dbReference>
<evidence type="ECO:0000313" key="9">
    <source>
        <dbReference type="EMBL" id="CAE6965153.1"/>
    </source>
</evidence>
<evidence type="ECO:0000256" key="4">
    <source>
        <dbReference type="ARBA" id="ARBA00022991"/>
    </source>
</evidence>
<feature type="site" description="Electron transfer via tryptophanyl radical" evidence="6">
    <location>
        <position position="265"/>
    </location>
</feature>